<evidence type="ECO:0000256" key="1">
    <source>
        <dbReference type="SAM" id="Phobius"/>
    </source>
</evidence>
<dbReference type="Proteomes" id="UP000236745">
    <property type="component" value="Unassembled WGS sequence"/>
</dbReference>
<feature type="transmembrane region" description="Helical" evidence="1">
    <location>
        <begin position="45"/>
        <end position="66"/>
    </location>
</feature>
<feature type="transmembrane region" description="Helical" evidence="1">
    <location>
        <begin position="72"/>
        <end position="89"/>
    </location>
</feature>
<keyword evidence="1" id="KW-0472">Membrane</keyword>
<dbReference type="EMBL" id="FNVQ01000001">
    <property type="protein sequence ID" value="SEG33249.1"/>
    <property type="molecule type" value="Genomic_DNA"/>
</dbReference>
<keyword evidence="1" id="KW-0812">Transmembrane</keyword>
<protein>
    <submittedName>
        <fullName evidence="2">Uncharacterized protein</fullName>
    </submittedName>
</protein>
<feature type="transmembrane region" description="Helical" evidence="1">
    <location>
        <begin position="96"/>
        <end position="116"/>
    </location>
</feature>
<name>A0A1H5Z9Q5_9GAMM</name>
<proteinExistence type="predicted"/>
<evidence type="ECO:0000313" key="2">
    <source>
        <dbReference type="EMBL" id="SEG33249.1"/>
    </source>
</evidence>
<dbReference type="RefSeq" id="WP_104002933.1">
    <property type="nucleotide sequence ID" value="NZ_FNVQ01000001.1"/>
</dbReference>
<evidence type="ECO:0000313" key="3">
    <source>
        <dbReference type="Proteomes" id="UP000236745"/>
    </source>
</evidence>
<dbReference type="OrthoDB" id="6088859at2"/>
<dbReference type="AlphaFoldDB" id="A0A1H5Z9Q5"/>
<gene>
    <name evidence="2" type="ORF">SAMN05444390_1012086</name>
</gene>
<feature type="transmembrane region" description="Helical" evidence="1">
    <location>
        <begin position="6"/>
        <end position="25"/>
    </location>
</feature>
<accession>A0A1H5Z9Q5</accession>
<keyword evidence="3" id="KW-1185">Reference proteome</keyword>
<reference evidence="2 3" key="1">
    <citation type="submission" date="2016-10" db="EMBL/GenBank/DDBJ databases">
        <authorList>
            <person name="de Groot N.N."/>
        </authorList>
    </citation>
    <scope>NUCLEOTIDE SEQUENCE [LARGE SCALE GENOMIC DNA]</scope>
    <source>
        <strain evidence="2 3">DSM 22012</strain>
    </source>
</reference>
<organism evidence="2 3">
    <name type="scientific">Marinobacterium lutimaris</name>
    <dbReference type="NCBI Taxonomy" id="568106"/>
    <lineage>
        <taxon>Bacteria</taxon>
        <taxon>Pseudomonadati</taxon>
        <taxon>Pseudomonadota</taxon>
        <taxon>Gammaproteobacteria</taxon>
        <taxon>Oceanospirillales</taxon>
        <taxon>Oceanospirillaceae</taxon>
        <taxon>Marinobacterium</taxon>
    </lineage>
</organism>
<sequence length="117" mass="12810">MVEPLYIFLFAGAVSMSLALSAGALNKLAPEQKPAFMQKPNGQIAVVMAGNLGAITLLGAMAFGFLKLHWSIPLSCMFISFPVVHILLFQRLLGDFKTLVLMMPLVVIAAVSLYYYW</sequence>
<keyword evidence="1" id="KW-1133">Transmembrane helix</keyword>